<accession>A0AAV1CGB7</accession>
<keyword evidence="3" id="KW-0862">Zinc</keyword>
<keyword evidence="7" id="KW-1185">Reference proteome</keyword>
<feature type="domain" description="FLZ-type" evidence="5">
    <location>
        <begin position="337"/>
        <end position="380"/>
    </location>
</feature>
<dbReference type="Proteomes" id="UP001161247">
    <property type="component" value="Chromosome 2"/>
</dbReference>
<dbReference type="PROSITE" id="PS51795">
    <property type="entry name" value="ZF_FLZ"/>
    <property type="match status" value="1"/>
</dbReference>
<evidence type="ECO:0000256" key="1">
    <source>
        <dbReference type="ARBA" id="ARBA00009374"/>
    </source>
</evidence>
<gene>
    <name evidence="6" type="ORF">OLC1_LOCUS5563</name>
</gene>
<comment type="similarity">
    <text evidence="1">Belongs to the FLZ family.</text>
</comment>
<evidence type="ECO:0000256" key="4">
    <source>
        <dbReference type="PROSITE-ProRule" id="PRU01131"/>
    </source>
</evidence>
<dbReference type="InterPro" id="IPR044585">
    <property type="entry name" value="FLZ10/11"/>
</dbReference>
<dbReference type="PANTHER" id="PTHR46868">
    <property type="entry name" value="FCS-LIKE ZINC FINGER 11"/>
    <property type="match status" value="1"/>
</dbReference>
<dbReference type="AlphaFoldDB" id="A0AAV1CGB7"/>
<reference evidence="6" key="1">
    <citation type="submission" date="2023-03" db="EMBL/GenBank/DDBJ databases">
        <authorList>
            <person name="Julca I."/>
        </authorList>
    </citation>
    <scope>NUCLEOTIDE SEQUENCE</scope>
</reference>
<feature type="zinc finger region" description="FLZ-type" evidence="4">
    <location>
        <begin position="337"/>
        <end position="380"/>
    </location>
</feature>
<evidence type="ECO:0000313" key="7">
    <source>
        <dbReference type="Proteomes" id="UP001161247"/>
    </source>
</evidence>
<keyword evidence="3" id="KW-0863">Zinc-finger</keyword>
<evidence type="ECO:0000256" key="3">
    <source>
        <dbReference type="ARBA" id="ARBA00022771"/>
    </source>
</evidence>
<evidence type="ECO:0000313" key="6">
    <source>
        <dbReference type="EMBL" id="CAI9094386.1"/>
    </source>
</evidence>
<dbReference type="Pfam" id="PF04570">
    <property type="entry name" value="zf-FLZ"/>
    <property type="match status" value="1"/>
</dbReference>
<dbReference type="InterPro" id="IPR007650">
    <property type="entry name" value="Zf-FLZ_dom"/>
</dbReference>
<dbReference type="PANTHER" id="PTHR46868:SF3">
    <property type="entry name" value="FCS-LIKE ZINC FINGER 11"/>
    <property type="match status" value="1"/>
</dbReference>
<keyword evidence="2" id="KW-0479">Metal-binding</keyword>
<dbReference type="GO" id="GO:0008270">
    <property type="term" value="F:zinc ion binding"/>
    <property type="evidence" value="ECO:0007669"/>
    <property type="project" value="UniProtKB-KW"/>
</dbReference>
<protein>
    <submittedName>
        <fullName evidence="6">OLC1v1030113C1</fullName>
    </submittedName>
</protein>
<sequence length="408" mass="45122">MLRKRTRSHQKDHLMGHLNPDVASESYFQNELLADEHKNTSFFNVPGLFVGFHIKSSECDSVRSPTSPLDFRAFSNLGSPFRSPKASQVGNHHKMWDHNKVGLSIVDSLDYETEKSGKALRASDSKTILFGPQMRIKIPNSHKGTVLFESPKSLPKGVGIFPSANSKPSNLQKGSSDVLFHIGESPFDLNSEGNFRPCSLDSVRPASHLSRFANQNLNQGSGNFALENGKDPLIPVSHYNIGSVPVKSSHAEQFSDPASVVNSLIDTISPREIELSEDYTCVRKHGPNPKVTHIFGDCILKCHDDEFANFDKYNKLGAPSAYSAECAKVPASYPSSDFLSLCYSCKKKLDGEDIYMYRGEKAFCSSNCRLQEILLDEEMEESESNVLEGSAKPSNNEKLFEAGLFISS</sequence>
<evidence type="ECO:0000256" key="2">
    <source>
        <dbReference type="ARBA" id="ARBA00022723"/>
    </source>
</evidence>
<evidence type="ECO:0000259" key="5">
    <source>
        <dbReference type="PROSITE" id="PS51795"/>
    </source>
</evidence>
<dbReference type="EMBL" id="OX459119">
    <property type="protein sequence ID" value="CAI9094386.1"/>
    <property type="molecule type" value="Genomic_DNA"/>
</dbReference>
<proteinExistence type="inferred from homology"/>
<name>A0AAV1CGB7_OLDCO</name>
<organism evidence="6 7">
    <name type="scientific">Oldenlandia corymbosa var. corymbosa</name>
    <dbReference type="NCBI Taxonomy" id="529605"/>
    <lineage>
        <taxon>Eukaryota</taxon>
        <taxon>Viridiplantae</taxon>
        <taxon>Streptophyta</taxon>
        <taxon>Embryophyta</taxon>
        <taxon>Tracheophyta</taxon>
        <taxon>Spermatophyta</taxon>
        <taxon>Magnoliopsida</taxon>
        <taxon>eudicotyledons</taxon>
        <taxon>Gunneridae</taxon>
        <taxon>Pentapetalae</taxon>
        <taxon>asterids</taxon>
        <taxon>lamiids</taxon>
        <taxon>Gentianales</taxon>
        <taxon>Rubiaceae</taxon>
        <taxon>Rubioideae</taxon>
        <taxon>Spermacoceae</taxon>
        <taxon>Hedyotis-Oldenlandia complex</taxon>
        <taxon>Oldenlandia</taxon>
    </lineage>
</organism>